<evidence type="ECO:0000256" key="9">
    <source>
        <dbReference type="ARBA" id="ARBA00023159"/>
    </source>
</evidence>
<evidence type="ECO:0000313" key="17">
    <source>
        <dbReference type="Proteomes" id="UP001066276"/>
    </source>
</evidence>
<keyword evidence="9" id="KW-0010">Activator</keyword>
<dbReference type="SMART" id="SM00348">
    <property type="entry name" value="IRF"/>
    <property type="match status" value="1"/>
</dbReference>
<feature type="modified residue" description="N6-acetyllysine" evidence="12">
    <location>
        <position position="127"/>
    </location>
</feature>
<keyword evidence="6" id="KW-0832">Ubl conjugation</keyword>
<evidence type="ECO:0000256" key="8">
    <source>
        <dbReference type="ARBA" id="ARBA00023125"/>
    </source>
</evidence>
<dbReference type="FunFam" id="1.10.10.10:FF:000065">
    <property type="entry name" value="Interferon regulatory factor"/>
    <property type="match status" value="1"/>
</dbReference>
<dbReference type="PROSITE" id="PS51507">
    <property type="entry name" value="IRF_2"/>
    <property type="match status" value="1"/>
</dbReference>
<organism evidence="16 17">
    <name type="scientific">Pleurodeles waltl</name>
    <name type="common">Iberian ribbed newt</name>
    <dbReference type="NCBI Taxonomy" id="8319"/>
    <lineage>
        <taxon>Eukaryota</taxon>
        <taxon>Metazoa</taxon>
        <taxon>Chordata</taxon>
        <taxon>Craniata</taxon>
        <taxon>Vertebrata</taxon>
        <taxon>Euteleostomi</taxon>
        <taxon>Amphibia</taxon>
        <taxon>Batrachia</taxon>
        <taxon>Caudata</taxon>
        <taxon>Salamandroidea</taxon>
        <taxon>Salamandridae</taxon>
        <taxon>Pleurodelinae</taxon>
        <taxon>Pleurodeles</taxon>
    </lineage>
</organism>
<dbReference type="Pfam" id="PF00605">
    <property type="entry name" value="IRF"/>
    <property type="match status" value="1"/>
</dbReference>
<dbReference type="GO" id="GO:0005737">
    <property type="term" value="C:cytoplasm"/>
    <property type="evidence" value="ECO:0007669"/>
    <property type="project" value="UniProtKB-SubCell"/>
</dbReference>
<dbReference type="InterPro" id="IPR036390">
    <property type="entry name" value="WH_DNA-bd_sf"/>
</dbReference>
<dbReference type="PRINTS" id="PR00267">
    <property type="entry name" value="INTFRNREGFCT"/>
</dbReference>
<dbReference type="CDD" id="cd00103">
    <property type="entry name" value="IRF"/>
    <property type="match status" value="1"/>
</dbReference>
<gene>
    <name evidence="16" type="ORF">NDU88_005580</name>
</gene>
<keyword evidence="17" id="KW-1185">Reference proteome</keyword>
<keyword evidence="10" id="KW-0804">Transcription</keyword>
<evidence type="ECO:0000256" key="1">
    <source>
        <dbReference type="ARBA" id="ARBA00004123"/>
    </source>
</evidence>
<dbReference type="GO" id="GO:0000978">
    <property type="term" value="F:RNA polymerase II cis-regulatory region sequence-specific DNA binding"/>
    <property type="evidence" value="ECO:0007669"/>
    <property type="project" value="TreeGrafter"/>
</dbReference>
<feature type="domain" description="IRF tryptophan pentad repeat" evidence="15">
    <location>
        <begin position="57"/>
        <end position="165"/>
    </location>
</feature>
<dbReference type="GO" id="GO:0002376">
    <property type="term" value="P:immune system process"/>
    <property type="evidence" value="ECO:0007669"/>
    <property type="project" value="TreeGrafter"/>
</dbReference>
<dbReference type="EMBL" id="JANPWB010000011">
    <property type="protein sequence ID" value="KAJ1127177.1"/>
    <property type="molecule type" value="Genomic_DNA"/>
</dbReference>
<feature type="cross-link" description="Glycyl lysine isopeptide (Lys-Gly) (interchain with G-Cter in SUMO2)" evidence="13">
    <location>
        <position position="311"/>
    </location>
</feature>
<reference evidence="16" key="1">
    <citation type="journal article" date="2022" name="bioRxiv">
        <title>Sequencing and chromosome-scale assembly of the giantPleurodeles waltlgenome.</title>
        <authorList>
            <person name="Brown T."/>
            <person name="Elewa A."/>
            <person name="Iarovenko S."/>
            <person name="Subramanian E."/>
            <person name="Araus A.J."/>
            <person name="Petzold A."/>
            <person name="Susuki M."/>
            <person name="Suzuki K.-i.T."/>
            <person name="Hayashi T."/>
            <person name="Toyoda A."/>
            <person name="Oliveira C."/>
            <person name="Osipova E."/>
            <person name="Leigh N.D."/>
            <person name="Simon A."/>
            <person name="Yun M.H."/>
        </authorList>
    </citation>
    <scope>NUCLEOTIDE SEQUENCE</scope>
    <source>
        <strain evidence="16">20211129_DDA</strain>
        <tissue evidence="16">Liver</tissue>
    </source>
</reference>
<evidence type="ECO:0000256" key="3">
    <source>
        <dbReference type="ARBA" id="ARBA00013898"/>
    </source>
</evidence>
<protein>
    <recommendedName>
        <fullName evidence="3">Interferon regulatory factor 1</fullName>
    </recommendedName>
</protein>
<evidence type="ECO:0000256" key="10">
    <source>
        <dbReference type="ARBA" id="ARBA00023163"/>
    </source>
</evidence>
<dbReference type="PANTHER" id="PTHR11949">
    <property type="entry name" value="INTERFERON REGULATORY FACTOR"/>
    <property type="match status" value="1"/>
</dbReference>
<accession>A0AAV7PIH3</accession>
<dbReference type="PANTHER" id="PTHR11949:SF3">
    <property type="entry name" value="INTERFERON REGULATORY FACTOR 1"/>
    <property type="match status" value="1"/>
</dbReference>
<evidence type="ECO:0000256" key="13">
    <source>
        <dbReference type="PIRSR" id="PIRSR038196-2"/>
    </source>
</evidence>
<dbReference type="GO" id="GO:0000981">
    <property type="term" value="F:DNA-binding transcription factor activity, RNA polymerase II-specific"/>
    <property type="evidence" value="ECO:0007669"/>
    <property type="project" value="TreeGrafter"/>
</dbReference>
<evidence type="ECO:0000256" key="7">
    <source>
        <dbReference type="ARBA" id="ARBA00023015"/>
    </source>
</evidence>
<dbReference type="Gene3D" id="1.10.10.10">
    <property type="entry name" value="Winged helix-like DNA-binding domain superfamily/Winged helix DNA-binding domain"/>
    <property type="match status" value="1"/>
</dbReference>
<evidence type="ECO:0000256" key="4">
    <source>
        <dbReference type="ARBA" id="ARBA00022490"/>
    </source>
</evidence>
<evidence type="ECO:0000256" key="12">
    <source>
        <dbReference type="PIRSR" id="PIRSR038196-1"/>
    </source>
</evidence>
<dbReference type="InterPro" id="IPR001346">
    <property type="entry name" value="Interferon_reg_fact_DNA-bd_dom"/>
</dbReference>
<comment type="caution">
    <text evidence="16">The sequence shown here is derived from an EMBL/GenBank/DDBJ whole genome shotgun (WGS) entry which is preliminary data.</text>
</comment>
<comment type="subcellular location">
    <subcellularLocation>
        <location evidence="2">Cytoplasm</location>
    </subcellularLocation>
    <subcellularLocation>
        <location evidence="1">Nucleus</location>
    </subcellularLocation>
</comment>
<evidence type="ECO:0000256" key="5">
    <source>
        <dbReference type="ARBA" id="ARBA00022499"/>
    </source>
</evidence>
<keyword evidence="7" id="KW-0805">Transcription regulation</keyword>
<dbReference type="GO" id="GO:0005634">
    <property type="term" value="C:nucleus"/>
    <property type="evidence" value="ECO:0007669"/>
    <property type="project" value="UniProtKB-SubCell"/>
</dbReference>
<dbReference type="PIRSF" id="PIRSF038196">
    <property type="entry name" value="IFN_RF1/2"/>
    <property type="match status" value="1"/>
</dbReference>
<proteinExistence type="predicted"/>
<keyword evidence="11" id="KW-0539">Nucleus</keyword>
<dbReference type="Proteomes" id="UP001066276">
    <property type="component" value="Chromosome 7"/>
</dbReference>
<keyword evidence="4" id="KW-0963">Cytoplasm</keyword>
<sequence>MVSPVPPHPVPMIAIEVVERTEKRGTRVTRLLYRGSAPYPAGIARLRSTGREMAPTRMRMRPWLEMQINSEEIPGLCWLNKDEQIFQIPWKHAARHGWEMKKDACLFEKWAIHTGRYKVGEKAPDPKTWKANFRCAMNSLPDIKEVKDKSINKGSSAVRVYQMLPAAAKTELKERRSRSCRDSKKKPPKMEFENNCSEHISDIVHISSIDEQGRYTDHSYSGQEMDVHSTSTGLPSAPTECDASSLAALGNGLQISIADSTNDLYPFQVSPSSSCTSATEEEEEEERALTEDLLKMTYPTASWHQTNVDGKGYLSNEAGVQFTDPSTRDLTAEFEKMAGEIELRFCTDMKTTADILSWLDPNYGSYLPAITCMY</sequence>
<dbReference type="SUPFAM" id="SSF46785">
    <property type="entry name" value="Winged helix' DNA-binding domain"/>
    <property type="match status" value="1"/>
</dbReference>
<evidence type="ECO:0000256" key="6">
    <source>
        <dbReference type="ARBA" id="ARBA00022843"/>
    </source>
</evidence>
<name>A0AAV7PIH3_PLEWA</name>
<keyword evidence="8" id="KW-0238">DNA-binding</keyword>
<feature type="modified residue" description="N6-acetyllysine" evidence="12">
    <location>
        <position position="130"/>
    </location>
</feature>
<keyword evidence="5" id="KW-1017">Isopeptide bond</keyword>
<feature type="compositionally biased region" description="Basic and acidic residues" evidence="14">
    <location>
        <begin position="170"/>
        <end position="182"/>
    </location>
</feature>
<dbReference type="AlphaFoldDB" id="A0AAV7PIH3"/>
<evidence type="ECO:0000256" key="14">
    <source>
        <dbReference type="SAM" id="MobiDB-lite"/>
    </source>
</evidence>
<feature type="region of interest" description="Disordered" evidence="14">
    <location>
        <begin position="170"/>
        <end position="192"/>
    </location>
</feature>
<evidence type="ECO:0000256" key="11">
    <source>
        <dbReference type="ARBA" id="ARBA00023242"/>
    </source>
</evidence>
<evidence type="ECO:0000256" key="2">
    <source>
        <dbReference type="ARBA" id="ARBA00004496"/>
    </source>
</evidence>
<evidence type="ECO:0000259" key="15">
    <source>
        <dbReference type="PROSITE" id="PS51507"/>
    </source>
</evidence>
<dbReference type="InterPro" id="IPR017431">
    <property type="entry name" value="IRF1/IRF2"/>
</dbReference>
<evidence type="ECO:0000313" key="16">
    <source>
        <dbReference type="EMBL" id="KAJ1127177.1"/>
    </source>
</evidence>
<dbReference type="InterPro" id="IPR036388">
    <property type="entry name" value="WH-like_DNA-bd_sf"/>
</dbReference>